<keyword evidence="2" id="KW-1133">Transmembrane helix</keyword>
<comment type="caution">
    <text evidence="3">The sequence shown here is derived from an EMBL/GenBank/DDBJ whole genome shotgun (WGS) entry which is preliminary data.</text>
</comment>
<evidence type="ECO:0000313" key="3">
    <source>
        <dbReference type="EMBL" id="GIH86646.1"/>
    </source>
</evidence>
<organism evidence="3 4">
    <name type="scientific">Planobispora rosea</name>
    <dbReference type="NCBI Taxonomy" id="35762"/>
    <lineage>
        <taxon>Bacteria</taxon>
        <taxon>Bacillati</taxon>
        <taxon>Actinomycetota</taxon>
        <taxon>Actinomycetes</taxon>
        <taxon>Streptosporangiales</taxon>
        <taxon>Streptosporangiaceae</taxon>
        <taxon>Planobispora</taxon>
    </lineage>
</organism>
<feature type="transmembrane region" description="Helical" evidence="2">
    <location>
        <begin position="6"/>
        <end position="26"/>
    </location>
</feature>
<proteinExistence type="predicted"/>
<keyword evidence="2" id="KW-0472">Membrane</keyword>
<accession>A0A8J3S624</accession>
<evidence type="ECO:0000313" key="4">
    <source>
        <dbReference type="Proteomes" id="UP000655044"/>
    </source>
</evidence>
<dbReference type="RefSeq" id="WP_189243152.1">
    <property type="nucleotide sequence ID" value="NZ_BMQP01000029.1"/>
</dbReference>
<sequence length="505" mass="52625">MRHPPGSASAWLAHPATVTATILLLINDHLLKGLWPGPITGKLSDLAGLMVAPPLLALIRVPAPAAVILIGVGFTLVKTTETGAALASQAWTLLAGPSRVLADPTDLLALPALGLAWLIWCRSRTEQAVRQARTMIIIPVALIAVTATSAVPPPPSAVNVITDGEVITVLVGGPYDSDVITSRDGGRTWSRPPAPTPAPGATTTPSSTPSAVPAPVLSPWPTPVTLSCVPGHPSHCYRVVPPRLAVDESHDGGKTWDTAWGVSEGRQELLERVEAEDRGGWPGPWRGSQAVAVHPVPGGHVVVAANGEDGIAVRDADGTWRRLGFSPEGFSADAAYPLHAADVDLTAEYVLGFFAGLFAFLIGVAAARRDTLDGSGSAWAAYLLASAGLLLATMDLVRDDLLLPLFLFAGLVCAALSWASAIAAALPARLSARTWSLLIIMAAAVTGGIWTVFTGWISGVPDRYRVAVTVAWGIAITGTAVSALIGRWAAETRRKREDRPGEAPV</sequence>
<gene>
    <name evidence="3" type="ORF">Pro02_50540</name>
</gene>
<feature type="transmembrane region" description="Helical" evidence="2">
    <location>
        <begin position="132"/>
        <end position="151"/>
    </location>
</feature>
<dbReference type="AlphaFoldDB" id="A0A8J3S624"/>
<evidence type="ECO:0000256" key="2">
    <source>
        <dbReference type="SAM" id="Phobius"/>
    </source>
</evidence>
<feature type="transmembrane region" description="Helical" evidence="2">
    <location>
        <begin position="46"/>
        <end position="72"/>
    </location>
</feature>
<feature type="transmembrane region" description="Helical" evidence="2">
    <location>
        <begin position="379"/>
        <end position="397"/>
    </location>
</feature>
<feature type="compositionally biased region" description="Low complexity" evidence="1">
    <location>
        <begin position="199"/>
        <end position="214"/>
    </location>
</feature>
<dbReference type="Proteomes" id="UP000655044">
    <property type="component" value="Unassembled WGS sequence"/>
</dbReference>
<feature type="transmembrane region" description="Helical" evidence="2">
    <location>
        <begin position="470"/>
        <end position="490"/>
    </location>
</feature>
<reference evidence="3" key="1">
    <citation type="submission" date="2021-01" db="EMBL/GenBank/DDBJ databases">
        <title>Whole genome shotgun sequence of Planobispora rosea NBRC 15558.</title>
        <authorList>
            <person name="Komaki H."/>
            <person name="Tamura T."/>
        </authorList>
    </citation>
    <scope>NUCLEOTIDE SEQUENCE</scope>
    <source>
        <strain evidence="3">NBRC 15558</strain>
    </source>
</reference>
<protein>
    <submittedName>
        <fullName evidence="3">Uncharacterized protein</fullName>
    </submittedName>
</protein>
<feature type="transmembrane region" description="Helical" evidence="2">
    <location>
        <begin position="349"/>
        <end position="367"/>
    </location>
</feature>
<evidence type="ECO:0000256" key="1">
    <source>
        <dbReference type="SAM" id="MobiDB-lite"/>
    </source>
</evidence>
<keyword evidence="2" id="KW-0812">Transmembrane</keyword>
<dbReference type="EMBL" id="BOOI01000048">
    <property type="protein sequence ID" value="GIH86646.1"/>
    <property type="molecule type" value="Genomic_DNA"/>
</dbReference>
<keyword evidence="4" id="KW-1185">Reference proteome</keyword>
<feature type="transmembrane region" description="Helical" evidence="2">
    <location>
        <begin position="438"/>
        <end position="458"/>
    </location>
</feature>
<feature type="transmembrane region" description="Helical" evidence="2">
    <location>
        <begin position="403"/>
        <end position="426"/>
    </location>
</feature>
<feature type="region of interest" description="Disordered" evidence="1">
    <location>
        <begin position="181"/>
        <end position="214"/>
    </location>
</feature>
<name>A0A8J3S624_PLARO</name>
<dbReference type="InterPro" id="IPR036278">
    <property type="entry name" value="Sialidase_sf"/>
</dbReference>
<dbReference type="SUPFAM" id="SSF50939">
    <property type="entry name" value="Sialidases"/>
    <property type="match status" value="1"/>
</dbReference>